<feature type="compositionally biased region" description="Polar residues" evidence="1">
    <location>
        <begin position="166"/>
        <end position="184"/>
    </location>
</feature>
<dbReference type="AlphaFoldDB" id="I7M4L7"/>
<dbReference type="InParanoid" id="I7M4L7"/>
<evidence type="ECO:0000256" key="1">
    <source>
        <dbReference type="SAM" id="MobiDB-lite"/>
    </source>
</evidence>
<evidence type="ECO:0000313" key="2">
    <source>
        <dbReference type="EMBL" id="EAS07639.2"/>
    </source>
</evidence>
<keyword evidence="3" id="KW-1185">Reference proteome</keyword>
<feature type="compositionally biased region" description="Low complexity" evidence="1">
    <location>
        <begin position="139"/>
        <end position="150"/>
    </location>
</feature>
<evidence type="ECO:0000313" key="3">
    <source>
        <dbReference type="Proteomes" id="UP000009168"/>
    </source>
</evidence>
<dbReference type="Proteomes" id="UP000009168">
    <property type="component" value="Unassembled WGS sequence"/>
</dbReference>
<accession>I7M4L7</accession>
<proteinExistence type="predicted"/>
<dbReference type="GeneID" id="7829359"/>
<sequence length="503" mass="58644">MSNQLFSGFASQHQESFYNKNVEELLFLISETLIICFRKKSVDLQRFQKKFHQIYIQLVRLELNKLAQPKYSESVQEITSYFIFDKGGCVSSQSKREDHQKQMNKFMNSNKSILEESYNFQSLKKEGISLTLSQRRSKSSFSKLSQQNNQQKEKNNLGNSKVLRNYSYSSIQSPKRNHRTQLPSTKFIESPRQKKSNLLRSSSISLQNDKSVNVQIDIHDKRIQVNKSAQNSHRAERVKNIKTRQEEYNYVNQKLLQQNKNIYSKQAITESKQPYLIQPHTQTINTSYNPTLESQSQDFIKEFNNIPKENNVGGKAYLDIYKQSLNVNIQLQDQVQENKNQIKINQKASLLRNIAAANSVDKKRSNSPYKLQNSLISKNVLIGNRRYSSYQSNLDVISNNTQQTQNTIQSRAQTQRGEPNKLQLNNIKIPQMQYQNTKILNSIQLIKEDRKAQGVQGGKKAIIINQNNLVNHQYRPNIDNLQYKENEQPPQMQYYTVENKKNL</sequence>
<feature type="region of interest" description="Disordered" evidence="1">
    <location>
        <begin position="139"/>
        <end position="204"/>
    </location>
</feature>
<dbReference type="RefSeq" id="XP_001027881.2">
    <property type="nucleotide sequence ID" value="XM_001027881.2"/>
</dbReference>
<organism evidence="2 3">
    <name type="scientific">Tetrahymena thermophila (strain SB210)</name>
    <dbReference type="NCBI Taxonomy" id="312017"/>
    <lineage>
        <taxon>Eukaryota</taxon>
        <taxon>Sar</taxon>
        <taxon>Alveolata</taxon>
        <taxon>Ciliophora</taxon>
        <taxon>Intramacronucleata</taxon>
        <taxon>Oligohymenophorea</taxon>
        <taxon>Hymenostomatida</taxon>
        <taxon>Tetrahymenina</taxon>
        <taxon>Tetrahymenidae</taxon>
        <taxon>Tetrahymena</taxon>
    </lineage>
</organism>
<name>I7M4L7_TETTS</name>
<reference evidence="3" key="1">
    <citation type="journal article" date="2006" name="PLoS Biol.">
        <title>Macronuclear genome sequence of the ciliate Tetrahymena thermophila, a model eukaryote.</title>
        <authorList>
            <person name="Eisen J.A."/>
            <person name="Coyne R.S."/>
            <person name="Wu M."/>
            <person name="Wu D."/>
            <person name="Thiagarajan M."/>
            <person name="Wortman J.R."/>
            <person name="Badger J.H."/>
            <person name="Ren Q."/>
            <person name="Amedeo P."/>
            <person name="Jones K.M."/>
            <person name="Tallon L.J."/>
            <person name="Delcher A.L."/>
            <person name="Salzberg S.L."/>
            <person name="Silva J.C."/>
            <person name="Haas B.J."/>
            <person name="Majoros W.H."/>
            <person name="Farzad M."/>
            <person name="Carlton J.M."/>
            <person name="Smith R.K. Jr."/>
            <person name="Garg J."/>
            <person name="Pearlman R.E."/>
            <person name="Karrer K.M."/>
            <person name="Sun L."/>
            <person name="Manning G."/>
            <person name="Elde N.C."/>
            <person name="Turkewitz A.P."/>
            <person name="Asai D.J."/>
            <person name="Wilkes D.E."/>
            <person name="Wang Y."/>
            <person name="Cai H."/>
            <person name="Collins K."/>
            <person name="Stewart B.A."/>
            <person name="Lee S.R."/>
            <person name="Wilamowska K."/>
            <person name="Weinberg Z."/>
            <person name="Ruzzo W.L."/>
            <person name="Wloga D."/>
            <person name="Gaertig J."/>
            <person name="Frankel J."/>
            <person name="Tsao C.-C."/>
            <person name="Gorovsky M.A."/>
            <person name="Keeling P.J."/>
            <person name="Waller R.F."/>
            <person name="Patron N.J."/>
            <person name="Cherry J.M."/>
            <person name="Stover N.A."/>
            <person name="Krieger C.J."/>
            <person name="del Toro C."/>
            <person name="Ryder H.F."/>
            <person name="Williamson S.C."/>
            <person name="Barbeau R.A."/>
            <person name="Hamilton E.P."/>
            <person name="Orias E."/>
        </authorList>
    </citation>
    <scope>NUCLEOTIDE SEQUENCE [LARGE SCALE GENOMIC DNA]</scope>
    <source>
        <strain evidence="3">SB210</strain>
    </source>
</reference>
<gene>
    <name evidence="2" type="ORF">TTHERM_00495930</name>
</gene>
<dbReference type="EMBL" id="GG662212">
    <property type="protein sequence ID" value="EAS07639.2"/>
    <property type="molecule type" value="Genomic_DNA"/>
</dbReference>
<dbReference type="OrthoDB" id="295427at2759"/>
<protein>
    <submittedName>
        <fullName evidence="2">Uncharacterized protein</fullName>
    </submittedName>
</protein>
<dbReference type="KEGG" id="tet:TTHERM_00495930"/>